<feature type="compositionally biased region" description="Low complexity" evidence="1">
    <location>
        <begin position="34"/>
        <end position="50"/>
    </location>
</feature>
<dbReference type="PROSITE" id="PS51257">
    <property type="entry name" value="PROKAR_LIPOPROTEIN"/>
    <property type="match status" value="1"/>
</dbReference>
<gene>
    <name evidence="2" type="ORF">NG824_17895</name>
</gene>
<evidence type="ECO:0000313" key="3">
    <source>
        <dbReference type="Proteomes" id="UP001164392"/>
    </source>
</evidence>
<evidence type="ECO:0000313" key="2">
    <source>
        <dbReference type="EMBL" id="UYK88325.1"/>
    </source>
</evidence>
<accession>A0AA46STN1</accession>
<proteinExistence type="predicted"/>
<protein>
    <submittedName>
        <fullName evidence="2">Lectin</fullName>
    </submittedName>
</protein>
<feature type="compositionally biased region" description="Pro residues" evidence="1">
    <location>
        <begin position="22"/>
        <end position="33"/>
    </location>
</feature>
<feature type="region of interest" description="Disordered" evidence="1">
    <location>
        <begin position="20"/>
        <end position="80"/>
    </location>
</feature>
<organism evidence="2 3">
    <name type="scientific">Xanthomonas sacchari</name>
    <dbReference type="NCBI Taxonomy" id="56458"/>
    <lineage>
        <taxon>Bacteria</taxon>
        <taxon>Pseudomonadati</taxon>
        <taxon>Pseudomonadota</taxon>
        <taxon>Gammaproteobacteria</taxon>
        <taxon>Lysobacterales</taxon>
        <taxon>Lysobacteraceae</taxon>
        <taxon>Xanthomonas</taxon>
    </lineage>
</organism>
<feature type="compositionally biased region" description="Low complexity" evidence="1">
    <location>
        <begin position="64"/>
        <end position="77"/>
    </location>
</feature>
<dbReference type="AlphaFoldDB" id="A0AA46STN1"/>
<dbReference type="Proteomes" id="UP001164392">
    <property type="component" value="Chromosome"/>
</dbReference>
<reference evidence="2" key="1">
    <citation type="submission" date="2022-06" db="EMBL/GenBank/DDBJ databases">
        <title>Dynamics of rice microbiomes reveals core vertical transmitted seed endophytes.</title>
        <authorList>
            <person name="Liao K."/>
            <person name="Zhang X."/>
        </authorList>
    </citation>
    <scope>NUCLEOTIDE SEQUENCE</scope>
    <source>
        <strain evidence="2">JR3-14</strain>
    </source>
</reference>
<evidence type="ECO:0000256" key="1">
    <source>
        <dbReference type="SAM" id="MobiDB-lite"/>
    </source>
</evidence>
<dbReference type="EMBL" id="CP099534">
    <property type="protein sequence ID" value="UYK88325.1"/>
    <property type="molecule type" value="Genomic_DNA"/>
</dbReference>
<dbReference type="RefSeq" id="WP_267092888.1">
    <property type="nucleotide sequence ID" value="NZ_CP099534.1"/>
</dbReference>
<name>A0AA46STN1_9XANT</name>
<sequence length="230" mass="23865">MKPIQPGVAVLLLALAACDRQPPAPPAAPPAPSAPAQAPTAAPATADDGALPPPDIDQPDSDVPPAQAPASALPPELAADDRQLARIDGYGDLRLGMSAAQARAAWGGELDGQPSAGSSCYVLRPRWAKGNNRFGLMVEDDKLVRYDVRTPKETAPGGGKVGMDLAQLRALYAGRVEEQPHKYVEGAKVLRVRGESGQPGVLVFETDAAGKAVAWRVGLPPQVDYVEGCG</sequence>